<dbReference type="InterPro" id="IPR011991">
    <property type="entry name" value="ArsR-like_HTH"/>
</dbReference>
<evidence type="ECO:0000259" key="4">
    <source>
        <dbReference type="PROSITE" id="PS50042"/>
    </source>
</evidence>
<protein>
    <submittedName>
        <fullName evidence="6">Uncharacterized protein</fullName>
    </submittedName>
</protein>
<evidence type="ECO:0000259" key="5">
    <source>
        <dbReference type="PROSITE" id="PS51063"/>
    </source>
</evidence>
<evidence type="ECO:0000256" key="3">
    <source>
        <dbReference type="ARBA" id="ARBA00023163"/>
    </source>
</evidence>
<dbReference type="InterPro" id="IPR000595">
    <property type="entry name" value="cNMP-bd_dom"/>
</dbReference>
<dbReference type="SUPFAM" id="SSF46785">
    <property type="entry name" value="Winged helix' DNA-binding domain"/>
    <property type="match status" value="1"/>
</dbReference>
<evidence type="ECO:0000313" key="6">
    <source>
        <dbReference type="EMBL" id="MPM08371.1"/>
    </source>
</evidence>
<keyword evidence="1" id="KW-0805">Transcription regulation</keyword>
<accession>A0A644WXM9</accession>
<evidence type="ECO:0000256" key="1">
    <source>
        <dbReference type="ARBA" id="ARBA00023015"/>
    </source>
</evidence>
<sequence length="229" mass="26083">MEDYISALTAVRLFQCFSKEELSVFFRQGQYRIQKYSKNEVIHFQGEKCGCLEIILVGAVFIQQIDVSGDLLTLCTMPAGDSIGENLLFSCENVFPMTMTAKCETEILQIDKELILTLCQNSESFLKSFLQSMSDKTLILAGKIKILSMKTIRQYIVELLLCEHHLQQSMQIRLNVSKKELAEKLGVQRPSLSRELNKMREDGLITFDAKSITILNMEELKNLQACAHI</sequence>
<dbReference type="GO" id="GO:0003677">
    <property type="term" value="F:DNA binding"/>
    <property type="evidence" value="ECO:0007669"/>
    <property type="project" value="UniProtKB-KW"/>
</dbReference>
<dbReference type="PROSITE" id="PS51063">
    <property type="entry name" value="HTH_CRP_2"/>
    <property type="match status" value="1"/>
</dbReference>
<feature type="domain" description="Cyclic nucleotide-binding" evidence="4">
    <location>
        <begin position="13"/>
        <end position="136"/>
    </location>
</feature>
<dbReference type="PROSITE" id="PS50042">
    <property type="entry name" value="CNMP_BINDING_3"/>
    <property type="match status" value="1"/>
</dbReference>
<reference evidence="6" key="1">
    <citation type="submission" date="2019-08" db="EMBL/GenBank/DDBJ databases">
        <authorList>
            <person name="Kucharzyk K."/>
            <person name="Murdoch R.W."/>
            <person name="Higgins S."/>
            <person name="Loffler F."/>
        </authorList>
    </citation>
    <scope>NUCLEOTIDE SEQUENCE</scope>
</reference>
<dbReference type="InterPro" id="IPR050397">
    <property type="entry name" value="Env_Response_Regulators"/>
</dbReference>
<keyword evidence="2" id="KW-0238">DNA-binding</keyword>
<feature type="domain" description="HTH crp-type" evidence="5">
    <location>
        <begin position="150"/>
        <end position="218"/>
    </location>
</feature>
<name>A0A644WXM9_9ZZZZ</name>
<dbReference type="EMBL" id="VSSQ01001443">
    <property type="protein sequence ID" value="MPM08371.1"/>
    <property type="molecule type" value="Genomic_DNA"/>
</dbReference>
<evidence type="ECO:0000256" key="2">
    <source>
        <dbReference type="ARBA" id="ARBA00023125"/>
    </source>
</evidence>
<dbReference type="SMART" id="SM00419">
    <property type="entry name" value="HTH_CRP"/>
    <property type="match status" value="1"/>
</dbReference>
<dbReference type="GO" id="GO:0003700">
    <property type="term" value="F:DNA-binding transcription factor activity"/>
    <property type="evidence" value="ECO:0007669"/>
    <property type="project" value="TreeGrafter"/>
</dbReference>
<comment type="caution">
    <text evidence="6">The sequence shown here is derived from an EMBL/GenBank/DDBJ whole genome shotgun (WGS) entry which is preliminary data.</text>
</comment>
<dbReference type="Pfam" id="PF13545">
    <property type="entry name" value="HTH_Crp_2"/>
    <property type="match status" value="1"/>
</dbReference>
<dbReference type="AlphaFoldDB" id="A0A644WXM9"/>
<gene>
    <name evidence="6" type="ORF">SDC9_54683</name>
</gene>
<dbReference type="InterPro" id="IPR036390">
    <property type="entry name" value="WH_DNA-bd_sf"/>
</dbReference>
<dbReference type="CDD" id="cd00090">
    <property type="entry name" value="HTH_ARSR"/>
    <property type="match status" value="1"/>
</dbReference>
<dbReference type="Pfam" id="PF00027">
    <property type="entry name" value="cNMP_binding"/>
    <property type="match status" value="1"/>
</dbReference>
<dbReference type="SUPFAM" id="SSF51206">
    <property type="entry name" value="cAMP-binding domain-like"/>
    <property type="match status" value="1"/>
</dbReference>
<keyword evidence="3" id="KW-0804">Transcription</keyword>
<dbReference type="GO" id="GO:0005829">
    <property type="term" value="C:cytosol"/>
    <property type="evidence" value="ECO:0007669"/>
    <property type="project" value="TreeGrafter"/>
</dbReference>
<dbReference type="InterPro" id="IPR014710">
    <property type="entry name" value="RmlC-like_jellyroll"/>
</dbReference>
<dbReference type="PANTHER" id="PTHR24567:SF58">
    <property type="entry name" value="CYCLIC AMP-BINDING REGULATORY PROTEIN"/>
    <property type="match status" value="1"/>
</dbReference>
<proteinExistence type="predicted"/>
<dbReference type="CDD" id="cd00038">
    <property type="entry name" value="CAP_ED"/>
    <property type="match status" value="1"/>
</dbReference>
<dbReference type="InterPro" id="IPR018490">
    <property type="entry name" value="cNMP-bd_dom_sf"/>
</dbReference>
<organism evidence="6">
    <name type="scientific">bioreactor metagenome</name>
    <dbReference type="NCBI Taxonomy" id="1076179"/>
    <lineage>
        <taxon>unclassified sequences</taxon>
        <taxon>metagenomes</taxon>
        <taxon>ecological metagenomes</taxon>
    </lineage>
</organism>
<dbReference type="InterPro" id="IPR012318">
    <property type="entry name" value="HTH_CRP"/>
</dbReference>
<dbReference type="Gene3D" id="2.60.120.10">
    <property type="entry name" value="Jelly Rolls"/>
    <property type="match status" value="1"/>
</dbReference>
<dbReference type="PANTHER" id="PTHR24567">
    <property type="entry name" value="CRP FAMILY TRANSCRIPTIONAL REGULATORY PROTEIN"/>
    <property type="match status" value="1"/>
</dbReference>